<sequence length="537" mass="61363">MATNPQYEHPPREDGAQINSAIPTVYYNHISLYGLLFLGLGCSTEAPTRPALIKPRTTRDWDERKETIRDLYIAQNMSLKDVARIMTEKHHFSATERQYKVKFAAWNWKKYTRRHKEMKQWNEGFAATLPEALMGKRPIRCRHSTVSKTTQNHGHTVGSQSSSRLQYHETFPNILLFGCKDDQRASGLFLGLRDLLHGTSRINPRWRQVGGSWWLPDAGEHLVSVAILAIRRFNTGEIKLGGHAFRQAFRGIEDVIDKDALTIFQSLFLEIPLRLLETGNILMTRIYTHYLWEMLQAKKREEPITQMAEMLHAISISTPEALLYYLRQMHLILADILTQIRGDIDYNTINARMRTLHLQQNYGCDVSQSYLKCLDSFGVLARNSTTTFGGLAYEMSRVEVRRTKANIEMTHAPIALKELSDRSLAELMAGDDHSAFLQTSRSISDLAQYAVATFFIHECLIQYGDLDGGSLCLRRIIETLERAQEVSSDGVIKLYLAGQLLRVRLKLSDILTVAQKFDEVAAVMEDAHIMRYIGELI</sequence>
<dbReference type="PANTHER" id="PTHR38788">
    <property type="entry name" value="CLR5 DOMAIN-CONTAINING PROTEIN"/>
    <property type="match status" value="1"/>
</dbReference>
<gene>
    <name evidence="2" type="ORF">CCHR01_11415</name>
</gene>
<dbReference type="InterPro" id="IPR025676">
    <property type="entry name" value="Clr5_dom"/>
</dbReference>
<feature type="domain" description="Clr5" evidence="1">
    <location>
        <begin position="58"/>
        <end position="110"/>
    </location>
</feature>
<dbReference type="PANTHER" id="PTHR38788:SF3">
    <property type="entry name" value="CLR5 DOMAIN-CONTAINING PROTEIN"/>
    <property type="match status" value="1"/>
</dbReference>
<organism evidence="2 3">
    <name type="scientific">Colletotrichum chrysophilum</name>
    <dbReference type="NCBI Taxonomy" id="1836956"/>
    <lineage>
        <taxon>Eukaryota</taxon>
        <taxon>Fungi</taxon>
        <taxon>Dikarya</taxon>
        <taxon>Ascomycota</taxon>
        <taxon>Pezizomycotina</taxon>
        <taxon>Sordariomycetes</taxon>
        <taxon>Hypocreomycetidae</taxon>
        <taxon>Glomerellales</taxon>
        <taxon>Glomerellaceae</taxon>
        <taxon>Colletotrichum</taxon>
        <taxon>Colletotrichum gloeosporioides species complex</taxon>
    </lineage>
</organism>
<name>A0AAD9EIF5_9PEZI</name>
<evidence type="ECO:0000259" key="1">
    <source>
        <dbReference type="Pfam" id="PF14420"/>
    </source>
</evidence>
<evidence type="ECO:0000313" key="3">
    <source>
        <dbReference type="Proteomes" id="UP001243330"/>
    </source>
</evidence>
<dbReference type="Pfam" id="PF14420">
    <property type="entry name" value="Clr5"/>
    <property type="match status" value="1"/>
</dbReference>
<evidence type="ECO:0000313" key="2">
    <source>
        <dbReference type="EMBL" id="KAK1845986.1"/>
    </source>
</evidence>
<keyword evidence="3" id="KW-1185">Reference proteome</keyword>
<dbReference type="EMBL" id="JAQOWY010000253">
    <property type="protein sequence ID" value="KAK1845986.1"/>
    <property type="molecule type" value="Genomic_DNA"/>
</dbReference>
<accession>A0AAD9EIF5</accession>
<dbReference type="AlphaFoldDB" id="A0AAD9EIF5"/>
<comment type="caution">
    <text evidence="2">The sequence shown here is derived from an EMBL/GenBank/DDBJ whole genome shotgun (WGS) entry which is preliminary data.</text>
</comment>
<dbReference type="Proteomes" id="UP001243330">
    <property type="component" value="Unassembled WGS sequence"/>
</dbReference>
<reference evidence="2" key="1">
    <citation type="submission" date="2023-01" db="EMBL/GenBank/DDBJ databases">
        <title>Colletotrichum chrysophilum M932 genome sequence.</title>
        <authorList>
            <person name="Baroncelli R."/>
        </authorList>
    </citation>
    <scope>NUCLEOTIDE SEQUENCE</scope>
    <source>
        <strain evidence="2">M932</strain>
    </source>
</reference>
<proteinExistence type="predicted"/>
<protein>
    <submittedName>
        <fullName evidence="2">N1-acetylpolyamine oxidase</fullName>
    </submittedName>
</protein>